<dbReference type="Proteomes" id="UP001202328">
    <property type="component" value="Unassembled WGS sequence"/>
</dbReference>
<protein>
    <submittedName>
        <fullName evidence="1">Uncharacterized protein</fullName>
    </submittedName>
</protein>
<sequence length="92" mass="10557">MKTKGKRLMKLQMYRTGNEGRGEGKSVVLKLLRAYDRLPRDVNYAKTCICLNSLLKLFQEGVAYKNVDREIALVADNLLWLLDILADRKVAE</sequence>
<reference evidence="1" key="1">
    <citation type="submission" date="2022-04" db="EMBL/GenBank/DDBJ databases">
        <title>A functionally conserved STORR gene fusion in Papaver species that diverged 16.8 million years ago.</title>
        <authorList>
            <person name="Catania T."/>
        </authorList>
    </citation>
    <scope>NUCLEOTIDE SEQUENCE</scope>
    <source>
        <strain evidence="1">S-188037</strain>
    </source>
</reference>
<evidence type="ECO:0000313" key="1">
    <source>
        <dbReference type="EMBL" id="KAI3945873.1"/>
    </source>
</evidence>
<dbReference type="AlphaFoldDB" id="A0AAD4TBX1"/>
<proteinExistence type="predicted"/>
<keyword evidence="2" id="KW-1185">Reference proteome</keyword>
<gene>
    <name evidence="1" type="ORF">MKW98_023147</name>
</gene>
<organism evidence="1 2">
    <name type="scientific">Papaver atlanticum</name>
    <dbReference type="NCBI Taxonomy" id="357466"/>
    <lineage>
        <taxon>Eukaryota</taxon>
        <taxon>Viridiplantae</taxon>
        <taxon>Streptophyta</taxon>
        <taxon>Embryophyta</taxon>
        <taxon>Tracheophyta</taxon>
        <taxon>Spermatophyta</taxon>
        <taxon>Magnoliopsida</taxon>
        <taxon>Ranunculales</taxon>
        <taxon>Papaveraceae</taxon>
        <taxon>Papaveroideae</taxon>
        <taxon>Papaver</taxon>
    </lineage>
</organism>
<name>A0AAD4TBX1_9MAGN</name>
<accession>A0AAD4TBX1</accession>
<dbReference type="EMBL" id="JAJJMB010003726">
    <property type="protein sequence ID" value="KAI3945873.1"/>
    <property type="molecule type" value="Genomic_DNA"/>
</dbReference>
<evidence type="ECO:0000313" key="2">
    <source>
        <dbReference type="Proteomes" id="UP001202328"/>
    </source>
</evidence>
<comment type="caution">
    <text evidence="1">The sequence shown here is derived from an EMBL/GenBank/DDBJ whole genome shotgun (WGS) entry which is preliminary data.</text>
</comment>